<protein>
    <submittedName>
        <fullName evidence="2">Uncharacterized protein</fullName>
    </submittedName>
</protein>
<evidence type="ECO:0000256" key="1">
    <source>
        <dbReference type="SAM" id="Phobius"/>
    </source>
</evidence>
<feature type="transmembrane region" description="Helical" evidence="1">
    <location>
        <begin position="42"/>
        <end position="62"/>
    </location>
</feature>
<name>A0A4U2YZU1_9BACI</name>
<reference evidence="2 3" key="1">
    <citation type="submission" date="2019-04" db="EMBL/GenBank/DDBJ databases">
        <title>Lysinibacillus genome sequencing.</title>
        <authorList>
            <person name="Dunlap C."/>
        </authorList>
    </citation>
    <scope>NUCLEOTIDE SEQUENCE [LARGE SCALE GENOMIC DNA]</scope>
    <source>
        <strain evidence="2 3">CCTCC AB 2010389</strain>
    </source>
</reference>
<keyword evidence="1" id="KW-0812">Transmembrane</keyword>
<keyword evidence="1" id="KW-0472">Membrane</keyword>
<keyword evidence="3" id="KW-1185">Reference proteome</keyword>
<keyword evidence="1" id="KW-1133">Transmembrane helix</keyword>
<comment type="caution">
    <text evidence="2">The sequence shown here is derived from an EMBL/GenBank/DDBJ whole genome shotgun (WGS) entry which is preliminary data.</text>
</comment>
<gene>
    <name evidence="2" type="ORF">FC756_15775</name>
</gene>
<dbReference type="RefSeq" id="WP_137067795.1">
    <property type="nucleotide sequence ID" value="NZ_SZPU01000061.1"/>
</dbReference>
<dbReference type="AlphaFoldDB" id="A0A4U2YZU1"/>
<evidence type="ECO:0000313" key="3">
    <source>
        <dbReference type="Proteomes" id="UP000308744"/>
    </source>
</evidence>
<proteinExistence type="predicted"/>
<dbReference type="EMBL" id="SZPU01000061">
    <property type="protein sequence ID" value="TKI65831.1"/>
    <property type="molecule type" value="Genomic_DNA"/>
</dbReference>
<evidence type="ECO:0000313" key="2">
    <source>
        <dbReference type="EMBL" id="TKI65831.1"/>
    </source>
</evidence>
<organism evidence="2 3">
    <name type="scientific">Lysinibacillus mangiferihumi</name>
    <dbReference type="NCBI Taxonomy" id="1130819"/>
    <lineage>
        <taxon>Bacteria</taxon>
        <taxon>Bacillati</taxon>
        <taxon>Bacillota</taxon>
        <taxon>Bacilli</taxon>
        <taxon>Bacillales</taxon>
        <taxon>Bacillaceae</taxon>
        <taxon>Lysinibacillus</taxon>
    </lineage>
</organism>
<accession>A0A4U2YZU1</accession>
<sequence length="78" mass="8855">MTPAQNSTERKTLAFRGLARVAAYCAERKAPRKRTTTAQQKSVRLMAVNLTLFFVLLVLNTYKLAFYNDTLTKNVDDV</sequence>
<dbReference type="Proteomes" id="UP000308744">
    <property type="component" value="Unassembled WGS sequence"/>
</dbReference>